<dbReference type="AlphaFoldDB" id="A0A9W4GBL3"/>
<accession>A0A9W4GBL3</accession>
<organism evidence="1 2">
    <name type="scientific">Planktothrix pseudagardhii</name>
    <dbReference type="NCBI Taxonomy" id="132604"/>
    <lineage>
        <taxon>Bacteria</taxon>
        <taxon>Bacillati</taxon>
        <taxon>Cyanobacteriota</taxon>
        <taxon>Cyanophyceae</taxon>
        <taxon>Oscillatoriophycideae</taxon>
        <taxon>Oscillatoriales</taxon>
        <taxon>Microcoleaceae</taxon>
        <taxon>Planktothrix</taxon>
    </lineage>
</organism>
<keyword evidence="2" id="KW-1185">Reference proteome</keyword>
<name>A0A9W4GBL3_9CYAN</name>
<gene>
    <name evidence="1" type="ORF">NO713_05224</name>
</gene>
<evidence type="ECO:0000313" key="1">
    <source>
        <dbReference type="EMBL" id="CAD5983868.1"/>
    </source>
</evidence>
<sequence>MSNSRLLLDTVFIQALLNPPVSVGRSQKLKKPGF</sequence>
<evidence type="ECO:0000313" key="2">
    <source>
        <dbReference type="Proteomes" id="UP001153719"/>
    </source>
</evidence>
<protein>
    <submittedName>
        <fullName evidence="1">Uncharacterized protein</fullName>
    </submittedName>
</protein>
<dbReference type="Proteomes" id="UP001153719">
    <property type="component" value="Chromosome"/>
</dbReference>
<reference evidence="1" key="1">
    <citation type="submission" date="2020-09" db="EMBL/GenBank/DDBJ databases">
        <authorList>
            <person name="Blom J."/>
        </authorList>
    </citation>
    <scope>NUCLEOTIDE SEQUENCE</scope>
    <source>
        <strain evidence="1">No.713</strain>
    </source>
</reference>
<dbReference type="KEGG" id="ppsu:NO713_05224"/>
<proteinExistence type="predicted"/>
<dbReference type="EMBL" id="LR882967">
    <property type="protein sequence ID" value="CAD5983868.1"/>
    <property type="molecule type" value="Genomic_DNA"/>
</dbReference>